<evidence type="ECO:0000313" key="2">
    <source>
        <dbReference type="Proteomes" id="UP001331761"/>
    </source>
</evidence>
<dbReference type="Proteomes" id="UP001331761">
    <property type="component" value="Unassembled WGS sequence"/>
</dbReference>
<comment type="caution">
    <text evidence="1">The sequence shown here is derived from an EMBL/GenBank/DDBJ whole genome shotgun (WGS) entry which is preliminary data.</text>
</comment>
<name>A0AAN8I8R2_TRICO</name>
<organism evidence="1 2">
    <name type="scientific">Trichostrongylus colubriformis</name>
    <name type="common">Black scour worm</name>
    <dbReference type="NCBI Taxonomy" id="6319"/>
    <lineage>
        <taxon>Eukaryota</taxon>
        <taxon>Metazoa</taxon>
        <taxon>Ecdysozoa</taxon>
        <taxon>Nematoda</taxon>
        <taxon>Chromadorea</taxon>
        <taxon>Rhabditida</taxon>
        <taxon>Rhabditina</taxon>
        <taxon>Rhabditomorpha</taxon>
        <taxon>Strongyloidea</taxon>
        <taxon>Trichostrongylidae</taxon>
        <taxon>Trichostrongylus</taxon>
    </lineage>
</organism>
<sequence>ICSSCFWRRKENASISICLHVKVFSGEENFKSGSSTRLLRACEA</sequence>
<protein>
    <submittedName>
        <fullName evidence="1">Uncharacterized protein</fullName>
    </submittedName>
</protein>
<keyword evidence="2" id="KW-1185">Reference proteome</keyword>
<evidence type="ECO:0000313" key="1">
    <source>
        <dbReference type="EMBL" id="KAK5965024.1"/>
    </source>
</evidence>
<feature type="non-terminal residue" evidence="1">
    <location>
        <position position="1"/>
    </location>
</feature>
<accession>A0AAN8I8R2</accession>
<dbReference type="EMBL" id="WIXE01025090">
    <property type="protein sequence ID" value="KAK5965024.1"/>
    <property type="molecule type" value="Genomic_DNA"/>
</dbReference>
<reference evidence="1 2" key="1">
    <citation type="submission" date="2019-10" db="EMBL/GenBank/DDBJ databases">
        <title>Assembly and Annotation for the nematode Trichostrongylus colubriformis.</title>
        <authorList>
            <person name="Martin J."/>
        </authorList>
    </citation>
    <scope>NUCLEOTIDE SEQUENCE [LARGE SCALE GENOMIC DNA]</scope>
    <source>
        <strain evidence="1">G859</strain>
        <tissue evidence="1">Whole worm</tissue>
    </source>
</reference>
<dbReference type="AlphaFoldDB" id="A0AAN8I8R2"/>
<gene>
    <name evidence="1" type="ORF">GCK32_020861</name>
</gene>
<proteinExistence type="predicted"/>